<name>A0A511CWG6_9PSEU</name>
<evidence type="ECO:0000313" key="3">
    <source>
        <dbReference type="EMBL" id="GEL16916.1"/>
    </source>
</evidence>
<dbReference type="SUPFAM" id="SSF51735">
    <property type="entry name" value="NAD(P)-binding Rossmann-fold domains"/>
    <property type="match status" value="1"/>
</dbReference>
<evidence type="ECO:0000259" key="2">
    <source>
        <dbReference type="Pfam" id="PF09130"/>
    </source>
</evidence>
<dbReference type="InterPro" id="IPR013328">
    <property type="entry name" value="6PGD_dom2"/>
</dbReference>
<dbReference type="GO" id="GO:0050661">
    <property type="term" value="F:NADP binding"/>
    <property type="evidence" value="ECO:0007669"/>
    <property type="project" value="InterPro"/>
</dbReference>
<evidence type="ECO:0000313" key="4">
    <source>
        <dbReference type="Proteomes" id="UP000321328"/>
    </source>
</evidence>
<dbReference type="InterPro" id="IPR036291">
    <property type="entry name" value="NAD(P)-bd_dom_sf"/>
</dbReference>
<feature type="domain" description="6-phosphogluconate dehydrogenase NADP-binding" evidence="1">
    <location>
        <begin position="19"/>
        <end position="165"/>
    </location>
</feature>
<dbReference type="InterPro" id="IPR006115">
    <property type="entry name" value="6PGDH_NADP-bd"/>
</dbReference>
<proteinExistence type="predicted"/>
<dbReference type="Pfam" id="PF09130">
    <property type="entry name" value="DUF1932"/>
    <property type="match status" value="1"/>
</dbReference>
<keyword evidence="4" id="KW-1185">Reference proteome</keyword>
<dbReference type="STRING" id="1123024.GCA_000423625_02331"/>
<dbReference type="Gene3D" id="3.40.50.720">
    <property type="entry name" value="NAD(P)-binding Rossmann-like Domain"/>
    <property type="match status" value="1"/>
</dbReference>
<feature type="domain" description="Phosphogluconate dehydrogenase NAD-binding putative C-terminal" evidence="2">
    <location>
        <begin position="204"/>
        <end position="272"/>
    </location>
</feature>
<dbReference type="InterPro" id="IPR015814">
    <property type="entry name" value="Pgluconate_DH_NAD-bd_C"/>
</dbReference>
<gene>
    <name evidence="3" type="ORF">PA7_07530</name>
</gene>
<reference evidence="3 4" key="1">
    <citation type="submission" date="2019-07" db="EMBL/GenBank/DDBJ databases">
        <title>Whole genome shotgun sequence of Pseudonocardia asaccharolytica NBRC 16224.</title>
        <authorList>
            <person name="Hosoyama A."/>
            <person name="Uohara A."/>
            <person name="Ohji S."/>
            <person name="Ichikawa N."/>
        </authorList>
    </citation>
    <scope>NUCLEOTIDE SEQUENCE [LARGE SCALE GENOMIC DNA]</scope>
    <source>
        <strain evidence="3 4">NBRC 16224</strain>
    </source>
</reference>
<dbReference type="InterPro" id="IPR008927">
    <property type="entry name" value="6-PGluconate_DH-like_C_sf"/>
</dbReference>
<dbReference type="Proteomes" id="UP000321328">
    <property type="component" value="Unassembled WGS sequence"/>
</dbReference>
<dbReference type="Pfam" id="PF03446">
    <property type="entry name" value="NAD_binding_2"/>
    <property type="match status" value="1"/>
</dbReference>
<accession>A0A511CWG6</accession>
<dbReference type="EMBL" id="BJVI01000004">
    <property type="protein sequence ID" value="GEL16916.1"/>
    <property type="molecule type" value="Genomic_DNA"/>
</dbReference>
<sequence>MIPPAGATVNAGAGSARRIGLLHPGQMGAAVAAQARRTGAEVLWCAAGRSPASRDRADAAGLTAVAELAELLDRCATVLSICPPAAAEELASSVADHGFAGLFVEANAISVERAERIMQRMARSGTRVVDAAIFGPLPRDERSANLYLAGAAADLAEVAELFRGTSVAVIPTEGAPGSASALKMAHTSYQKTARALAAVAHALAAGHGVTAHLLTEARRNSASPLAEPERLTGVAARAWRWAPELAEAADTLAAQGLPADLARAAVPVLDRWAQRRDAWDLPLEIVLDDLGTGQPEDRARRP</sequence>
<dbReference type="AlphaFoldDB" id="A0A511CWG6"/>
<protein>
    <submittedName>
        <fullName evidence="3">6-phosphogluconate dehydrogenase</fullName>
    </submittedName>
</protein>
<dbReference type="SUPFAM" id="SSF48179">
    <property type="entry name" value="6-phosphogluconate dehydrogenase C-terminal domain-like"/>
    <property type="match status" value="1"/>
</dbReference>
<evidence type="ECO:0000259" key="1">
    <source>
        <dbReference type="Pfam" id="PF03446"/>
    </source>
</evidence>
<comment type="caution">
    <text evidence="3">The sequence shown here is derived from an EMBL/GenBank/DDBJ whole genome shotgun (WGS) entry which is preliminary data.</text>
</comment>
<dbReference type="Gene3D" id="1.10.1040.10">
    <property type="entry name" value="N-(1-d-carboxylethyl)-l-norvaline Dehydrogenase, domain 2"/>
    <property type="match status" value="1"/>
</dbReference>
<organism evidence="3 4">
    <name type="scientific">Pseudonocardia asaccharolytica DSM 44247 = NBRC 16224</name>
    <dbReference type="NCBI Taxonomy" id="1123024"/>
    <lineage>
        <taxon>Bacteria</taxon>
        <taxon>Bacillati</taxon>
        <taxon>Actinomycetota</taxon>
        <taxon>Actinomycetes</taxon>
        <taxon>Pseudonocardiales</taxon>
        <taxon>Pseudonocardiaceae</taxon>
        <taxon>Pseudonocardia</taxon>
    </lineage>
</organism>